<dbReference type="PANTHER" id="PTHR35304">
    <property type="entry name" value="OS05G0120300 PROTEIN-RELATED"/>
    <property type="match status" value="1"/>
</dbReference>
<proteinExistence type="predicted"/>
<dbReference type="PANTHER" id="PTHR35304:SF3">
    <property type="entry name" value="CATHEPSIN PROPEPTIDE INHIBITOR DOMAIN-CONTAINING PROTEIN"/>
    <property type="match status" value="1"/>
</dbReference>
<keyword evidence="3" id="KW-1185">Reference proteome</keyword>
<dbReference type="EMBL" id="CM031809">
    <property type="protein sequence ID" value="KAG6666425.1"/>
    <property type="molecule type" value="Genomic_DNA"/>
</dbReference>
<name>A0A8T1RIA4_CARIL</name>
<accession>A0A8T1RIA4</accession>
<evidence type="ECO:0000313" key="1">
    <source>
        <dbReference type="EMBL" id="KAG6666425.1"/>
    </source>
</evidence>
<gene>
    <name evidence="1" type="ORF">CIPAW_01G030700</name>
    <name evidence="2" type="ORF">I3842_01G031200</name>
</gene>
<dbReference type="Proteomes" id="UP000811246">
    <property type="component" value="Chromosome 1"/>
</dbReference>
<reference evidence="2" key="2">
    <citation type="submission" date="2021-01" db="EMBL/GenBank/DDBJ databases">
        <authorList>
            <person name="Lovell J.T."/>
            <person name="Bentley N."/>
            <person name="Bhattarai G."/>
            <person name="Jenkins J.W."/>
            <person name="Sreedasyam A."/>
            <person name="Alarcon Y."/>
            <person name="Bock C."/>
            <person name="Boston L."/>
            <person name="Carlson J."/>
            <person name="Cervantes K."/>
            <person name="Clermont K."/>
            <person name="Krom N."/>
            <person name="Kubenka K."/>
            <person name="Mamidi S."/>
            <person name="Mattison C."/>
            <person name="Monteros M."/>
            <person name="Pisani C."/>
            <person name="Plott C."/>
            <person name="Rajasekar S."/>
            <person name="Rhein H.S."/>
            <person name="Rohla C."/>
            <person name="Song M."/>
            <person name="Hilaire R.S."/>
            <person name="Shu S."/>
            <person name="Wells L."/>
            <person name="Wang X."/>
            <person name="Webber J."/>
            <person name="Heerema R.J."/>
            <person name="Klein P."/>
            <person name="Conner P."/>
            <person name="Grauke L."/>
            <person name="Grimwood J."/>
            <person name="Schmutz J."/>
            <person name="Randall J.J."/>
        </authorList>
    </citation>
    <scope>NUCLEOTIDE SEQUENCE</scope>
    <source>
        <tissue evidence="2">Leaf</tissue>
    </source>
</reference>
<sequence>MEKTMKMNSSCVAGCLDDNAEREAPPAKERSFVKLYKWPESDIEFLIRRANMKEENTAIRSPFNLGRSTVYHYHECFASRQRFLRSYIFTRKETVREKAKRWLKMKKKVVIKEESGQRFRVGKCLFIKVVHKFLRSFVPKKTTPI</sequence>
<dbReference type="OrthoDB" id="1928091at2759"/>
<evidence type="ECO:0000313" key="3">
    <source>
        <dbReference type="Proteomes" id="UP000811609"/>
    </source>
</evidence>
<organism evidence="1 3">
    <name type="scientific">Carya illinoinensis</name>
    <name type="common">Pecan</name>
    <dbReference type="NCBI Taxonomy" id="32201"/>
    <lineage>
        <taxon>Eukaryota</taxon>
        <taxon>Viridiplantae</taxon>
        <taxon>Streptophyta</taxon>
        <taxon>Embryophyta</taxon>
        <taxon>Tracheophyta</taxon>
        <taxon>Spermatophyta</taxon>
        <taxon>Magnoliopsida</taxon>
        <taxon>eudicotyledons</taxon>
        <taxon>Gunneridae</taxon>
        <taxon>Pentapetalae</taxon>
        <taxon>rosids</taxon>
        <taxon>fabids</taxon>
        <taxon>Fagales</taxon>
        <taxon>Juglandaceae</taxon>
        <taxon>Carya</taxon>
    </lineage>
</organism>
<evidence type="ECO:0000313" key="2">
    <source>
        <dbReference type="EMBL" id="KAG6729483.1"/>
    </source>
</evidence>
<dbReference type="EMBL" id="CM031825">
    <property type="protein sequence ID" value="KAG6729483.1"/>
    <property type="molecule type" value="Genomic_DNA"/>
</dbReference>
<comment type="caution">
    <text evidence="1">The sequence shown here is derived from an EMBL/GenBank/DDBJ whole genome shotgun (WGS) entry which is preliminary data.</text>
</comment>
<dbReference type="AlphaFoldDB" id="A0A8T1RIA4"/>
<reference evidence="1" key="1">
    <citation type="submission" date="2020-12" db="EMBL/GenBank/DDBJ databases">
        <title>WGS assembly of Carya illinoinensis cv. Pawnee.</title>
        <authorList>
            <person name="Platts A."/>
            <person name="Shu S."/>
            <person name="Wright S."/>
            <person name="Barry K."/>
            <person name="Edger P."/>
            <person name="Pires J.C."/>
            <person name="Schmutz J."/>
        </authorList>
    </citation>
    <scope>NUCLEOTIDE SEQUENCE</scope>
    <source>
        <tissue evidence="1">Leaf</tissue>
    </source>
</reference>
<dbReference type="Proteomes" id="UP000811609">
    <property type="component" value="Chromosome 1"/>
</dbReference>
<protein>
    <submittedName>
        <fullName evidence="1">Uncharacterized protein</fullName>
    </submittedName>
</protein>